<evidence type="ECO:0000256" key="4">
    <source>
        <dbReference type="ARBA" id="ARBA00023002"/>
    </source>
</evidence>
<dbReference type="Gene3D" id="3.50.50.60">
    <property type="entry name" value="FAD/NAD(P)-binding domain"/>
    <property type="match status" value="1"/>
</dbReference>
<accession>A0A4Q7VMX7</accession>
<dbReference type="SUPFAM" id="SSF51905">
    <property type="entry name" value="FAD/NAD(P)-binding domain"/>
    <property type="match status" value="1"/>
</dbReference>
<sequence length="375" mass="38997">MDRVDAVVIGAGVVGLAVARALALSGRETLVLEQESAIGTGVSARNSEVIHAGLYYPTGSLRARLCVAGRDRLYAYCTERGVGHRRSGKLVVAIDARQRVELAALQARAAANGVPGLQWLEREQLRMLEPVLEAEAGFLSPATGIVDSHALMLALQGDLETAGGMVAVASKVHRIDAARGPGGAHVLLSGDSELAAAVVVNAAGLGAIGLAGRVSGSPPAPGYAAPVEPTRFAKGNYFSLALRSPFSRLIYPLPEPGGLGVHLTLDLGGRARFGPDVEWIERGPDGGFDYRVDPARAPAFEAAVRRWWPGLPAGVLQPDYSGVRPKLVGPGEPAPDFRIDGPAAHGWPGLVHLLGIESPGLTASLALADEVLSML</sequence>
<dbReference type="InterPro" id="IPR036188">
    <property type="entry name" value="FAD/NAD-bd_sf"/>
</dbReference>
<dbReference type="GO" id="GO:0047545">
    <property type="term" value="F:(S)-2-hydroxyglutarate dehydrogenase activity"/>
    <property type="evidence" value="ECO:0007669"/>
    <property type="project" value="TreeGrafter"/>
</dbReference>
<evidence type="ECO:0000259" key="6">
    <source>
        <dbReference type="Pfam" id="PF01266"/>
    </source>
</evidence>
<name>A0A4Q7VMX7_9BURK</name>
<dbReference type="Gene3D" id="3.30.9.10">
    <property type="entry name" value="D-Amino Acid Oxidase, subunit A, domain 2"/>
    <property type="match status" value="1"/>
</dbReference>
<keyword evidence="3" id="KW-0274">FAD</keyword>
<dbReference type="EMBL" id="SHKP01000006">
    <property type="protein sequence ID" value="RZT97690.1"/>
    <property type="molecule type" value="Genomic_DNA"/>
</dbReference>
<dbReference type="RefSeq" id="WP_130431804.1">
    <property type="nucleotide sequence ID" value="NZ_SHKP01000006.1"/>
</dbReference>
<evidence type="ECO:0000256" key="1">
    <source>
        <dbReference type="ARBA" id="ARBA00001974"/>
    </source>
</evidence>
<comment type="cofactor">
    <cofactor evidence="1">
        <name>FAD</name>
        <dbReference type="ChEBI" id="CHEBI:57692"/>
    </cofactor>
</comment>
<comment type="similarity">
    <text evidence="5">Belongs to the L2HGDH family.</text>
</comment>
<keyword evidence="8" id="KW-1185">Reference proteome</keyword>
<evidence type="ECO:0000313" key="8">
    <source>
        <dbReference type="Proteomes" id="UP000293671"/>
    </source>
</evidence>
<comment type="caution">
    <text evidence="7">The sequence shown here is derived from an EMBL/GenBank/DDBJ whole genome shotgun (WGS) entry which is preliminary data.</text>
</comment>
<dbReference type="Proteomes" id="UP000293671">
    <property type="component" value="Unassembled WGS sequence"/>
</dbReference>
<evidence type="ECO:0000256" key="3">
    <source>
        <dbReference type="ARBA" id="ARBA00022827"/>
    </source>
</evidence>
<dbReference type="AlphaFoldDB" id="A0A4Q7VMX7"/>
<gene>
    <name evidence="7" type="ORF">EV670_2083</name>
</gene>
<evidence type="ECO:0000256" key="2">
    <source>
        <dbReference type="ARBA" id="ARBA00022630"/>
    </source>
</evidence>
<evidence type="ECO:0000256" key="5">
    <source>
        <dbReference type="ARBA" id="ARBA00037941"/>
    </source>
</evidence>
<dbReference type="OrthoDB" id="9801699at2"/>
<dbReference type="PANTHER" id="PTHR43104">
    <property type="entry name" value="L-2-HYDROXYGLUTARATE DEHYDROGENASE, MITOCHONDRIAL"/>
    <property type="match status" value="1"/>
</dbReference>
<dbReference type="InterPro" id="IPR006076">
    <property type="entry name" value="FAD-dep_OxRdtase"/>
</dbReference>
<keyword evidence="2" id="KW-0285">Flavoprotein</keyword>
<evidence type="ECO:0000313" key="7">
    <source>
        <dbReference type="EMBL" id="RZT97690.1"/>
    </source>
</evidence>
<keyword evidence="4" id="KW-0560">Oxidoreductase</keyword>
<protein>
    <submittedName>
        <fullName evidence="7">L-2-hydroxyglutarate oxidase LhgO</fullName>
    </submittedName>
</protein>
<dbReference type="PANTHER" id="PTHR43104:SF4">
    <property type="entry name" value="L-2-HYDROXYGLUTARATE DEHYDROGENASE, MITOCHONDRIAL"/>
    <property type="match status" value="1"/>
</dbReference>
<feature type="domain" description="FAD dependent oxidoreductase" evidence="6">
    <location>
        <begin position="5"/>
        <end position="371"/>
    </location>
</feature>
<proteinExistence type="inferred from homology"/>
<reference evidence="7 8" key="1">
    <citation type="submission" date="2019-02" db="EMBL/GenBank/DDBJ databases">
        <title>Genomic Encyclopedia of Type Strains, Phase IV (KMG-IV): sequencing the most valuable type-strain genomes for metagenomic binning, comparative biology and taxonomic classification.</title>
        <authorList>
            <person name="Goeker M."/>
        </authorList>
    </citation>
    <scope>NUCLEOTIDE SEQUENCE [LARGE SCALE GENOMIC DNA]</scope>
    <source>
        <strain evidence="7 8">DSM 19570</strain>
    </source>
</reference>
<dbReference type="Pfam" id="PF01266">
    <property type="entry name" value="DAO"/>
    <property type="match status" value="1"/>
</dbReference>
<organism evidence="7 8">
    <name type="scientific">Rivibacter subsaxonicus</name>
    <dbReference type="NCBI Taxonomy" id="457575"/>
    <lineage>
        <taxon>Bacteria</taxon>
        <taxon>Pseudomonadati</taxon>
        <taxon>Pseudomonadota</taxon>
        <taxon>Betaproteobacteria</taxon>
        <taxon>Burkholderiales</taxon>
        <taxon>Rivibacter</taxon>
    </lineage>
</organism>